<dbReference type="PANTHER" id="PTHR11505">
    <property type="entry name" value="L1 TRANSPOSABLE ELEMENT-RELATED"/>
    <property type="match status" value="1"/>
</dbReference>
<proteinExistence type="predicted"/>
<name>A0A2I4D8K1_AUSLI</name>
<sequence length="286" mass="32273">MTKPKADKGKKQDKASEEMTGQHVLELATQATTATEAELACEHDTGSSTILAAINNMSKTMNVRFNDLEATLASTQASLLNLVDRIKEVEEATSNHEGRLSKLEETCARTQAENEALRVKMIDLEARSRRQNIKIIGLPEKIEGGSPREFLMKFIPELLGADHFHTQLEVDRAHRLGTRLPGDNARPRAMIARIHYFHVKEMILRLARQQFPLRHKDKSIYIFPDYPAEVIRQRQAFDSVKKRLQDAGARCGVLYPARLRVTIGSTDKTFSSPRDAEVFAETLQSH</sequence>
<dbReference type="OrthoDB" id="10059413at2759"/>
<dbReference type="Proteomes" id="UP000192220">
    <property type="component" value="Unplaced"/>
</dbReference>
<keyword evidence="1" id="KW-0175">Coiled coil</keyword>
<evidence type="ECO:0000256" key="2">
    <source>
        <dbReference type="SAM" id="MobiDB-lite"/>
    </source>
</evidence>
<evidence type="ECO:0000313" key="4">
    <source>
        <dbReference type="RefSeq" id="XP_013888557.1"/>
    </source>
</evidence>
<dbReference type="Gene3D" id="3.30.70.1820">
    <property type="entry name" value="L1 transposable element, RRM domain"/>
    <property type="match status" value="1"/>
</dbReference>
<reference evidence="4" key="1">
    <citation type="submission" date="2025-08" db="UniProtKB">
        <authorList>
            <consortium name="RefSeq"/>
        </authorList>
    </citation>
    <scope>IDENTIFICATION</scope>
</reference>
<gene>
    <name evidence="4" type="primary">LOC106535950</name>
</gene>
<dbReference type="InParanoid" id="A0A2I4D8K1"/>
<organism evidence="3 4">
    <name type="scientific">Austrofundulus limnaeus</name>
    <name type="common">Annual killifish</name>
    <dbReference type="NCBI Taxonomy" id="52670"/>
    <lineage>
        <taxon>Eukaryota</taxon>
        <taxon>Metazoa</taxon>
        <taxon>Chordata</taxon>
        <taxon>Craniata</taxon>
        <taxon>Vertebrata</taxon>
        <taxon>Euteleostomi</taxon>
        <taxon>Actinopterygii</taxon>
        <taxon>Neopterygii</taxon>
        <taxon>Teleostei</taxon>
        <taxon>Neoteleostei</taxon>
        <taxon>Acanthomorphata</taxon>
        <taxon>Ovalentaria</taxon>
        <taxon>Atherinomorphae</taxon>
        <taxon>Cyprinodontiformes</taxon>
        <taxon>Rivulidae</taxon>
        <taxon>Austrofundulus</taxon>
    </lineage>
</organism>
<evidence type="ECO:0000313" key="3">
    <source>
        <dbReference type="Proteomes" id="UP000192220"/>
    </source>
</evidence>
<dbReference type="STRING" id="52670.A0A2I4D8K1"/>
<dbReference type="AlphaFoldDB" id="A0A2I4D8K1"/>
<protein>
    <submittedName>
        <fullName evidence="4">Uncharacterized protein LOC106535950</fullName>
    </submittedName>
</protein>
<accession>A0A2I4D8K1</accession>
<dbReference type="InterPro" id="IPR004244">
    <property type="entry name" value="Transposase_22"/>
</dbReference>
<dbReference type="RefSeq" id="XP_013888557.1">
    <property type="nucleotide sequence ID" value="XM_014033103.1"/>
</dbReference>
<evidence type="ECO:0000256" key="1">
    <source>
        <dbReference type="SAM" id="Coils"/>
    </source>
</evidence>
<dbReference type="GeneID" id="106535950"/>
<keyword evidence="3" id="KW-1185">Reference proteome</keyword>
<feature type="coiled-coil region" evidence="1">
    <location>
        <begin position="72"/>
        <end position="127"/>
    </location>
</feature>
<feature type="region of interest" description="Disordered" evidence="2">
    <location>
        <begin position="1"/>
        <end position="20"/>
    </location>
</feature>
<feature type="compositionally biased region" description="Basic and acidic residues" evidence="2">
    <location>
        <begin position="1"/>
        <end position="17"/>
    </location>
</feature>
<dbReference type="KEGG" id="alim:106535950"/>